<dbReference type="InterPro" id="IPR002477">
    <property type="entry name" value="Peptidoglycan-bd-like"/>
</dbReference>
<protein>
    <submittedName>
        <fullName evidence="3">Peptidoglycan-binding domain-containing protein</fullName>
    </submittedName>
</protein>
<dbReference type="Gene3D" id="1.10.101.10">
    <property type="entry name" value="PGBD-like superfamily/PGBD"/>
    <property type="match status" value="1"/>
</dbReference>
<dbReference type="EMBL" id="JBEPEK010000022">
    <property type="protein sequence ID" value="MER7178863.1"/>
    <property type="molecule type" value="Genomic_DNA"/>
</dbReference>
<dbReference type="RefSeq" id="WP_350777569.1">
    <property type="nucleotide sequence ID" value="NZ_JBEPEK010000022.1"/>
</dbReference>
<feature type="chain" id="PRO_5046828803" evidence="1">
    <location>
        <begin position="30"/>
        <end position="177"/>
    </location>
</feature>
<comment type="caution">
    <text evidence="3">The sequence shown here is derived from an EMBL/GenBank/DDBJ whole genome shotgun (WGS) entry which is preliminary data.</text>
</comment>
<evidence type="ECO:0000259" key="2">
    <source>
        <dbReference type="Pfam" id="PF01471"/>
    </source>
</evidence>
<dbReference type="InterPro" id="IPR036365">
    <property type="entry name" value="PGBD-like_sf"/>
</dbReference>
<name>A0ABV1WPR8_9ACTN</name>
<organism evidence="3 4">
    <name type="scientific">Streptomyces hyaluromycini</name>
    <dbReference type="NCBI Taxonomy" id="1377993"/>
    <lineage>
        <taxon>Bacteria</taxon>
        <taxon>Bacillati</taxon>
        <taxon>Actinomycetota</taxon>
        <taxon>Actinomycetes</taxon>
        <taxon>Kitasatosporales</taxon>
        <taxon>Streptomycetaceae</taxon>
        <taxon>Streptomyces</taxon>
    </lineage>
</organism>
<dbReference type="Pfam" id="PF01471">
    <property type="entry name" value="PG_binding_1"/>
    <property type="match status" value="1"/>
</dbReference>
<dbReference type="InterPro" id="IPR036366">
    <property type="entry name" value="PGBDSf"/>
</dbReference>
<dbReference type="Proteomes" id="UP001474181">
    <property type="component" value="Unassembled WGS sequence"/>
</dbReference>
<sequence length="177" mass="19223">MSMRTRVVAMASAVLLGAGGLALAPAASAAPPYHGIDGGGSVLDDWQDEENLGVDDYTNSNATALWQTVLWADGAQWQDDDGDSHPFEKAQIDGVFGDQTESATQWWQEHFNLTDRDGVVTEESWTFAQGKLSGPPGNGTVTYNGVRKATFKRVGVKYRVRFKGTGSWKNAYYDKLG</sequence>
<evidence type="ECO:0000256" key="1">
    <source>
        <dbReference type="SAM" id="SignalP"/>
    </source>
</evidence>
<keyword evidence="4" id="KW-1185">Reference proteome</keyword>
<keyword evidence="1" id="KW-0732">Signal</keyword>
<reference evidence="3 4" key="1">
    <citation type="submission" date="2024-06" db="EMBL/GenBank/DDBJ databases">
        <title>The Natural Products Discovery Center: Release of the First 8490 Sequenced Strains for Exploring Actinobacteria Biosynthetic Diversity.</title>
        <authorList>
            <person name="Kalkreuter E."/>
            <person name="Kautsar S.A."/>
            <person name="Yang D."/>
            <person name="Bader C.D."/>
            <person name="Teijaro C.N."/>
            <person name="Fluegel L."/>
            <person name="Davis C.M."/>
            <person name="Simpson J.R."/>
            <person name="Lauterbach L."/>
            <person name="Steele A.D."/>
            <person name="Gui C."/>
            <person name="Meng S."/>
            <person name="Li G."/>
            <person name="Viehrig K."/>
            <person name="Ye F."/>
            <person name="Su P."/>
            <person name="Kiefer A.F."/>
            <person name="Nichols A."/>
            <person name="Cepeda A.J."/>
            <person name="Yan W."/>
            <person name="Fan B."/>
            <person name="Jiang Y."/>
            <person name="Adhikari A."/>
            <person name="Zheng C.-J."/>
            <person name="Schuster L."/>
            <person name="Cowan T.M."/>
            <person name="Smanski M.J."/>
            <person name="Chevrette M.G."/>
            <person name="De Carvalho L.P.S."/>
            <person name="Shen B."/>
        </authorList>
    </citation>
    <scope>NUCLEOTIDE SEQUENCE [LARGE SCALE GENOMIC DNA]</scope>
    <source>
        <strain evidence="3 4">NPDC000234</strain>
    </source>
</reference>
<dbReference type="SUPFAM" id="SSF47090">
    <property type="entry name" value="PGBD-like"/>
    <property type="match status" value="1"/>
</dbReference>
<evidence type="ECO:0000313" key="3">
    <source>
        <dbReference type="EMBL" id="MER7178863.1"/>
    </source>
</evidence>
<accession>A0ABV1WPR8</accession>
<feature type="domain" description="Peptidoglycan binding-like" evidence="2">
    <location>
        <begin position="91"/>
        <end position="125"/>
    </location>
</feature>
<evidence type="ECO:0000313" key="4">
    <source>
        <dbReference type="Proteomes" id="UP001474181"/>
    </source>
</evidence>
<proteinExistence type="predicted"/>
<gene>
    <name evidence="3" type="ORF">ABT404_05165</name>
</gene>
<feature type="signal peptide" evidence="1">
    <location>
        <begin position="1"/>
        <end position="29"/>
    </location>
</feature>